<sequence length="72" mass="8788">MFIRHYFYFNWLVGMKLWGNNYISGWEVHATQYFLFPFHCYCNATLFVSYRCSGFPLFLNRFTALKPCKHSR</sequence>
<evidence type="ECO:0000313" key="2">
    <source>
        <dbReference type="EMBL" id="JAN59899.1"/>
    </source>
</evidence>
<accession>A0A0P4XK25</accession>
<dbReference type="EMBL" id="GDIQ01034838">
    <property type="protein sequence ID" value="JAN59899.1"/>
    <property type="molecule type" value="Transcribed_RNA"/>
</dbReference>
<reference evidence="1" key="1">
    <citation type="submission" date="2015-10" db="EMBL/GenBank/DDBJ databases">
        <title>Daphnia magna gene sets from two clonal populations assembled and annotated with EvidentialGene.</title>
        <authorList>
            <person name="Gilbert D."/>
            <person name="Podicheti R."/>
            <person name="Orsini L."/>
            <person name="Colbourne J."/>
            <person name="Pfrender M."/>
        </authorList>
    </citation>
    <scope>NUCLEOTIDE SEQUENCE</scope>
</reference>
<dbReference type="AlphaFoldDB" id="A0A0P4XK25"/>
<name>A0A0P4XK25_9CRUS</name>
<reference evidence="2" key="2">
    <citation type="submission" date="2015-10" db="EMBL/GenBank/DDBJ databases">
        <title>EvidentialGene: Evidence-directed Construction of Complete mRNA Transcriptomes without Genomes.</title>
        <authorList>
            <person name="Gilbert D.G."/>
        </authorList>
    </citation>
    <scope>NUCLEOTIDE SEQUENCE</scope>
</reference>
<organism evidence="1">
    <name type="scientific">Daphnia magna</name>
    <dbReference type="NCBI Taxonomy" id="35525"/>
    <lineage>
        <taxon>Eukaryota</taxon>
        <taxon>Metazoa</taxon>
        <taxon>Ecdysozoa</taxon>
        <taxon>Arthropoda</taxon>
        <taxon>Crustacea</taxon>
        <taxon>Branchiopoda</taxon>
        <taxon>Diplostraca</taxon>
        <taxon>Cladocera</taxon>
        <taxon>Anomopoda</taxon>
        <taxon>Daphniidae</taxon>
        <taxon>Daphnia</taxon>
    </lineage>
</organism>
<evidence type="ECO:0000313" key="1">
    <source>
        <dbReference type="EMBL" id="JAI83153.1"/>
    </source>
</evidence>
<proteinExistence type="predicted"/>
<protein>
    <submittedName>
        <fullName evidence="1">Uncharacterized protein</fullName>
    </submittedName>
</protein>
<dbReference type="EMBL" id="GDIP01240248">
    <property type="protein sequence ID" value="JAI83153.1"/>
    <property type="molecule type" value="Transcribed_RNA"/>
</dbReference>
<reference evidence="1" key="3">
    <citation type="submission" date="2015-10" db="EMBL/GenBank/DDBJ databases">
        <authorList>
            <person name="Gilbert D.G."/>
        </authorList>
    </citation>
    <scope>NUCLEOTIDE SEQUENCE</scope>
</reference>